<dbReference type="RefSeq" id="WP_109360178.1">
    <property type="nucleotide sequence ID" value="NZ_QFRJ01000011.1"/>
</dbReference>
<evidence type="ECO:0008006" key="3">
    <source>
        <dbReference type="Google" id="ProtNLM"/>
    </source>
</evidence>
<proteinExistence type="predicted"/>
<organism evidence="1 2">
    <name type="scientific">Brumimicrobium oceani</name>
    <dbReference type="NCBI Taxonomy" id="2100725"/>
    <lineage>
        <taxon>Bacteria</taxon>
        <taxon>Pseudomonadati</taxon>
        <taxon>Bacteroidota</taxon>
        <taxon>Flavobacteriia</taxon>
        <taxon>Flavobacteriales</taxon>
        <taxon>Crocinitomicaceae</taxon>
        <taxon>Brumimicrobium</taxon>
    </lineage>
</organism>
<reference evidence="1 2" key="1">
    <citation type="submission" date="2018-05" db="EMBL/GenBank/DDBJ databases">
        <title>Brumimicrobium oceani sp. nov., isolated from coastal sediment.</title>
        <authorList>
            <person name="Kou Y."/>
        </authorList>
    </citation>
    <scope>NUCLEOTIDE SEQUENCE [LARGE SCALE GENOMIC DNA]</scope>
    <source>
        <strain evidence="1 2">C305</strain>
    </source>
</reference>
<name>A0A2U2XAM8_9FLAO</name>
<accession>A0A2U2XAM8</accession>
<comment type="caution">
    <text evidence="1">The sequence shown here is derived from an EMBL/GenBank/DDBJ whole genome shotgun (WGS) entry which is preliminary data.</text>
</comment>
<protein>
    <recommendedName>
        <fullName evidence="3">Carboxypeptidase regulatory-like domain-containing protein</fullName>
    </recommendedName>
</protein>
<dbReference type="Proteomes" id="UP000245370">
    <property type="component" value="Unassembled WGS sequence"/>
</dbReference>
<gene>
    <name evidence="1" type="ORF">DIT68_12635</name>
</gene>
<dbReference type="EMBL" id="QFRJ01000011">
    <property type="protein sequence ID" value="PWH84771.1"/>
    <property type="molecule type" value="Genomic_DNA"/>
</dbReference>
<dbReference type="PROSITE" id="PS51257">
    <property type="entry name" value="PROKAR_LIPOPROTEIN"/>
    <property type="match status" value="1"/>
</dbReference>
<dbReference type="OrthoDB" id="1467787at2"/>
<reference evidence="1 2" key="2">
    <citation type="submission" date="2018-05" db="EMBL/GenBank/DDBJ databases">
        <authorList>
            <person name="Lanie J.A."/>
            <person name="Ng W.-L."/>
            <person name="Kazmierczak K.M."/>
            <person name="Andrzejewski T.M."/>
            <person name="Davidsen T.M."/>
            <person name="Wayne K.J."/>
            <person name="Tettelin H."/>
            <person name="Glass J.I."/>
            <person name="Rusch D."/>
            <person name="Podicherti R."/>
            <person name="Tsui H.-C.T."/>
            <person name="Winkler M.E."/>
        </authorList>
    </citation>
    <scope>NUCLEOTIDE SEQUENCE [LARGE SCALE GENOMIC DNA]</scope>
    <source>
        <strain evidence="1 2">C305</strain>
    </source>
</reference>
<dbReference type="AlphaFoldDB" id="A0A2U2XAM8"/>
<sequence>MKKLILILLMGVFLVSCKKKQTIHITAKNAATGEPYPGLTYYVVTYTNINGGTKSKTVATGTLDANGEAVVTERLPKNKGRGVRVVEPENSCYNKNIQLYFSEEDGENFKAEFEFAECAYLTISVNNINCQGLTDNIIFDMQPTYVEGFNNIIPREEMGCYSNTFIESSVPFGQWEATWEVTRNNSTTYHDTTFFMNINEHHLLTINY</sequence>
<evidence type="ECO:0000313" key="2">
    <source>
        <dbReference type="Proteomes" id="UP000245370"/>
    </source>
</evidence>
<keyword evidence="2" id="KW-1185">Reference proteome</keyword>
<evidence type="ECO:0000313" key="1">
    <source>
        <dbReference type="EMBL" id="PWH84771.1"/>
    </source>
</evidence>